<feature type="transmembrane region" description="Helical" evidence="7">
    <location>
        <begin position="7"/>
        <end position="26"/>
    </location>
</feature>
<dbReference type="GO" id="GO:0016020">
    <property type="term" value="C:membrane"/>
    <property type="evidence" value="ECO:0007669"/>
    <property type="project" value="UniProtKB-SubCell"/>
</dbReference>
<feature type="transmembrane region" description="Helical" evidence="7">
    <location>
        <begin position="123"/>
        <end position="144"/>
    </location>
</feature>
<evidence type="ECO:0000313" key="8">
    <source>
        <dbReference type="EMBL" id="CAE0757001.1"/>
    </source>
</evidence>
<dbReference type="PANTHER" id="PTHR34341:SF1">
    <property type="entry name" value="TRANSMEMBRANE PROTEIN 107"/>
    <property type="match status" value="1"/>
</dbReference>
<dbReference type="GO" id="GO:1905515">
    <property type="term" value="P:non-motile cilium assembly"/>
    <property type="evidence" value="ECO:0007669"/>
    <property type="project" value="TreeGrafter"/>
</dbReference>
<keyword evidence="3 7" id="KW-0812">Transmembrane</keyword>
<reference evidence="8" key="1">
    <citation type="submission" date="2021-01" db="EMBL/GenBank/DDBJ databases">
        <authorList>
            <person name="Corre E."/>
            <person name="Pelletier E."/>
            <person name="Niang G."/>
            <person name="Scheremetjew M."/>
            <person name="Finn R."/>
            <person name="Kale V."/>
            <person name="Holt S."/>
            <person name="Cochrane G."/>
            <person name="Meng A."/>
            <person name="Brown T."/>
            <person name="Cohen L."/>
        </authorList>
    </citation>
    <scope>NUCLEOTIDE SEQUENCE</scope>
    <source>
        <strain evidence="8">CCMP645</strain>
    </source>
</reference>
<keyword evidence="5 7" id="KW-1133">Transmembrane helix</keyword>
<dbReference type="EMBL" id="HBIZ01015520">
    <property type="protein sequence ID" value="CAE0757001.1"/>
    <property type="molecule type" value="Transcribed_RNA"/>
</dbReference>
<protein>
    <recommendedName>
        <fullName evidence="2">Transmembrane protein 107</fullName>
    </recommendedName>
</protein>
<dbReference type="InterPro" id="IPR029248">
    <property type="entry name" value="TMEM107"/>
</dbReference>
<comment type="subcellular location">
    <subcellularLocation>
        <location evidence="1">Membrane</location>
        <topology evidence="1">Multi-pass membrane protein</topology>
    </subcellularLocation>
</comment>
<organism evidence="8">
    <name type="scientific">Chrysotila carterae</name>
    <name type="common">Marine alga</name>
    <name type="synonym">Syracosphaera carterae</name>
    <dbReference type="NCBI Taxonomy" id="13221"/>
    <lineage>
        <taxon>Eukaryota</taxon>
        <taxon>Haptista</taxon>
        <taxon>Haptophyta</taxon>
        <taxon>Prymnesiophyceae</taxon>
        <taxon>Isochrysidales</taxon>
        <taxon>Isochrysidaceae</taxon>
        <taxon>Chrysotila</taxon>
    </lineage>
</organism>
<dbReference type="GO" id="GO:0036038">
    <property type="term" value="C:MKS complex"/>
    <property type="evidence" value="ECO:0007669"/>
    <property type="project" value="TreeGrafter"/>
</dbReference>
<keyword evidence="6 7" id="KW-0472">Membrane</keyword>
<dbReference type="GO" id="GO:1904491">
    <property type="term" value="P:protein localization to ciliary transition zone"/>
    <property type="evidence" value="ECO:0007669"/>
    <property type="project" value="TreeGrafter"/>
</dbReference>
<evidence type="ECO:0000256" key="6">
    <source>
        <dbReference type="ARBA" id="ARBA00023136"/>
    </source>
</evidence>
<gene>
    <name evidence="8" type="ORF">PCAR00345_LOCUS9595</name>
</gene>
<feature type="transmembrane region" description="Helical" evidence="7">
    <location>
        <begin position="150"/>
        <end position="176"/>
    </location>
</feature>
<dbReference type="PANTHER" id="PTHR34341">
    <property type="entry name" value="TRANSMEMBRANE PROTEIN 107"/>
    <property type="match status" value="1"/>
</dbReference>
<evidence type="ECO:0000256" key="4">
    <source>
        <dbReference type="ARBA" id="ARBA00022794"/>
    </source>
</evidence>
<evidence type="ECO:0000256" key="3">
    <source>
        <dbReference type="ARBA" id="ARBA00022692"/>
    </source>
</evidence>
<name>A0A7S4B7N9_CHRCT</name>
<dbReference type="AlphaFoldDB" id="A0A7S4B7N9"/>
<dbReference type="Pfam" id="PF14995">
    <property type="entry name" value="TMEM107"/>
    <property type="match status" value="1"/>
</dbReference>
<evidence type="ECO:0000256" key="5">
    <source>
        <dbReference type="ARBA" id="ARBA00022989"/>
    </source>
</evidence>
<evidence type="ECO:0000256" key="2">
    <source>
        <dbReference type="ARBA" id="ARBA00015652"/>
    </source>
</evidence>
<evidence type="ECO:0000256" key="1">
    <source>
        <dbReference type="ARBA" id="ARBA00004141"/>
    </source>
</evidence>
<keyword evidence="4" id="KW-0970">Cilium biogenesis/degradation</keyword>
<evidence type="ECO:0000256" key="7">
    <source>
        <dbReference type="SAM" id="Phobius"/>
    </source>
</evidence>
<sequence length="181" mass="19954">MIYRTLVPLRFLSMFGHFLALVLFVLSRVSSPPELINPGLPSGSFSCDAQGIVAPFPRDNRQTTLAFASQKDNVIVSLSFDYTSSEFDEADSQMVAASFLMLACFIIEAVGFFGGFSMFVAGLALLHITCHALGSILLSLLVWQKWHYVTVWYIFGFLSALPACCEIGAIVQVAGLKKKRW</sequence>
<feature type="transmembrane region" description="Helical" evidence="7">
    <location>
        <begin position="94"/>
        <end position="116"/>
    </location>
</feature>
<accession>A0A7S4B7N9</accession>
<proteinExistence type="predicted"/>